<reference evidence="6" key="1">
    <citation type="journal article" date="2019" name="Int. J. Syst. Evol. Microbiol.">
        <title>The Global Catalogue of Microorganisms (GCM) 10K type strain sequencing project: providing services to taxonomists for standard genome sequencing and annotation.</title>
        <authorList>
            <consortium name="The Broad Institute Genomics Platform"/>
            <consortium name="The Broad Institute Genome Sequencing Center for Infectious Disease"/>
            <person name="Wu L."/>
            <person name="Ma J."/>
        </authorList>
    </citation>
    <scope>NUCLEOTIDE SEQUENCE [LARGE SCALE GENOMIC DNA]</scope>
    <source>
        <strain evidence="6">CCUG 62982</strain>
    </source>
</reference>
<dbReference type="Proteomes" id="UP001596977">
    <property type="component" value="Unassembled WGS sequence"/>
</dbReference>
<evidence type="ECO:0000259" key="4">
    <source>
        <dbReference type="PROSITE" id="PS50932"/>
    </source>
</evidence>
<evidence type="ECO:0000313" key="5">
    <source>
        <dbReference type="EMBL" id="MFD0946542.1"/>
    </source>
</evidence>
<keyword evidence="2 5" id="KW-0238">DNA-binding</keyword>
<proteinExistence type="predicted"/>
<dbReference type="SMART" id="SM00354">
    <property type="entry name" value="HTH_LACI"/>
    <property type="match status" value="1"/>
</dbReference>
<dbReference type="Pfam" id="PF13377">
    <property type="entry name" value="Peripla_BP_3"/>
    <property type="match status" value="1"/>
</dbReference>
<dbReference type="InterPro" id="IPR028082">
    <property type="entry name" value="Peripla_BP_I"/>
</dbReference>
<evidence type="ECO:0000256" key="2">
    <source>
        <dbReference type="ARBA" id="ARBA00023125"/>
    </source>
</evidence>
<keyword evidence="3" id="KW-0804">Transcription</keyword>
<dbReference type="Pfam" id="PF00356">
    <property type="entry name" value="LacI"/>
    <property type="match status" value="1"/>
</dbReference>
<dbReference type="PANTHER" id="PTHR30146:SF153">
    <property type="entry name" value="LACTOSE OPERON REPRESSOR"/>
    <property type="match status" value="1"/>
</dbReference>
<feature type="domain" description="HTH lacI-type" evidence="4">
    <location>
        <begin position="5"/>
        <end position="59"/>
    </location>
</feature>
<dbReference type="CDD" id="cd01545">
    <property type="entry name" value="PBP1_SalR"/>
    <property type="match status" value="1"/>
</dbReference>
<dbReference type="Gene3D" id="3.40.50.2300">
    <property type="match status" value="2"/>
</dbReference>
<dbReference type="InterPro" id="IPR046335">
    <property type="entry name" value="LacI/GalR-like_sensor"/>
</dbReference>
<dbReference type="PANTHER" id="PTHR30146">
    <property type="entry name" value="LACI-RELATED TRANSCRIPTIONAL REPRESSOR"/>
    <property type="match status" value="1"/>
</dbReference>
<name>A0ABW3H5W8_9SPHN</name>
<evidence type="ECO:0000256" key="3">
    <source>
        <dbReference type="ARBA" id="ARBA00023163"/>
    </source>
</evidence>
<accession>A0ABW3H5W8</accession>
<evidence type="ECO:0000313" key="6">
    <source>
        <dbReference type="Proteomes" id="UP001596977"/>
    </source>
</evidence>
<sequence>MSSRPTIKEVSKIAGVSFKTVSRVLNNEKHVSEATRRRVEEAVAALNFRPSHAARTLAGRKSFQVALLYDNPSPYYIYHVQIGATQRCTELGYRLLQQPCDIQSPDLVDSVTALIDEAHLDGLIISPPVSDVTPLLDELDRRGVAYVRIAPGLRRGAGLHASMDDIAAGRELTEHLIGLGHRAIAFIQGPASHISSSDRLAGYRAALEAHGIGFQADLVVQGDYSFGSGRAAARTLLARAHRPTAIFAGNDDMAAGALAVAHELGIAVPGELSIAGFDDSDLASAVWPPLTTIRQPVRELAYAAADLMLNTEVDERQVTLGHALVVRSSTGPAPAGR</sequence>
<gene>
    <name evidence="5" type="ORF">ACFQ1E_09355</name>
</gene>
<evidence type="ECO:0000256" key="1">
    <source>
        <dbReference type="ARBA" id="ARBA00023015"/>
    </source>
</evidence>
<dbReference type="PROSITE" id="PS50932">
    <property type="entry name" value="HTH_LACI_2"/>
    <property type="match status" value="1"/>
</dbReference>
<organism evidence="5 6">
    <name type="scientific">Sphingomonas canadensis</name>
    <dbReference type="NCBI Taxonomy" id="1219257"/>
    <lineage>
        <taxon>Bacteria</taxon>
        <taxon>Pseudomonadati</taxon>
        <taxon>Pseudomonadota</taxon>
        <taxon>Alphaproteobacteria</taxon>
        <taxon>Sphingomonadales</taxon>
        <taxon>Sphingomonadaceae</taxon>
        <taxon>Sphingomonas</taxon>
    </lineage>
</organism>
<dbReference type="SUPFAM" id="SSF53822">
    <property type="entry name" value="Periplasmic binding protein-like I"/>
    <property type="match status" value="1"/>
</dbReference>
<dbReference type="SUPFAM" id="SSF47413">
    <property type="entry name" value="lambda repressor-like DNA-binding domains"/>
    <property type="match status" value="1"/>
</dbReference>
<dbReference type="RefSeq" id="WP_264943910.1">
    <property type="nucleotide sequence ID" value="NZ_JAPDRA010000003.1"/>
</dbReference>
<comment type="caution">
    <text evidence="5">The sequence shown here is derived from an EMBL/GenBank/DDBJ whole genome shotgun (WGS) entry which is preliminary data.</text>
</comment>
<dbReference type="EMBL" id="JBHTJG010000003">
    <property type="protein sequence ID" value="MFD0946542.1"/>
    <property type="molecule type" value="Genomic_DNA"/>
</dbReference>
<dbReference type="CDD" id="cd01392">
    <property type="entry name" value="HTH_LacI"/>
    <property type="match status" value="1"/>
</dbReference>
<protein>
    <submittedName>
        <fullName evidence="5">LacI family DNA-binding transcriptional regulator</fullName>
    </submittedName>
</protein>
<dbReference type="Gene3D" id="1.10.260.40">
    <property type="entry name" value="lambda repressor-like DNA-binding domains"/>
    <property type="match status" value="1"/>
</dbReference>
<dbReference type="InterPro" id="IPR010982">
    <property type="entry name" value="Lambda_DNA-bd_dom_sf"/>
</dbReference>
<dbReference type="InterPro" id="IPR000843">
    <property type="entry name" value="HTH_LacI"/>
</dbReference>
<keyword evidence="1" id="KW-0805">Transcription regulation</keyword>
<keyword evidence="6" id="KW-1185">Reference proteome</keyword>
<dbReference type="GO" id="GO:0003677">
    <property type="term" value="F:DNA binding"/>
    <property type="evidence" value="ECO:0007669"/>
    <property type="project" value="UniProtKB-KW"/>
</dbReference>